<dbReference type="EMBL" id="JX649901">
    <property type="protein sequence ID" value="AGC72423.1"/>
    <property type="molecule type" value="Genomic_DNA"/>
</dbReference>
<dbReference type="AlphaFoldDB" id="L7VZC9"/>
<reference evidence="2" key="1">
    <citation type="submission" date="2012-09" db="EMBL/GenBank/DDBJ databases">
        <title>Metagenomic Characterization of a Microbial Community in Wastewater Detects High Levels of Antibiotic Resistance.</title>
        <authorList>
            <person name="Abrams M."/>
            <person name="Caldwell A."/>
            <person name="Vandaei E."/>
            <person name="Lee W."/>
            <person name="Perrott J."/>
            <person name="Khan S.Y."/>
            <person name="Ta J."/>
            <person name="Romero D."/>
            <person name="Nguyen V."/>
            <person name="Pourmand N."/>
            <person name="Ouverney C.C."/>
        </authorList>
    </citation>
    <scope>NUCLEOTIDE SEQUENCE</scope>
</reference>
<feature type="compositionally biased region" description="Basic and acidic residues" evidence="1">
    <location>
        <begin position="1"/>
        <end position="11"/>
    </location>
</feature>
<evidence type="ECO:0000256" key="1">
    <source>
        <dbReference type="SAM" id="MobiDB-lite"/>
    </source>
</evidence>
<evidence type="ECO:0000313" key="2">
    <source>
        <dbReference type="EMBL" id="AGC72423.1"/>
    </source>
</evidence>
<organism evidence="2">
    <name type="scientific">uncultured bacterium A1Q1_fos_2037</name>
    <dbReference type="NCBI Taxonomy" id="1256558"/>
    <lineage>
        <taxon>Bacteria</taxon>
        <taxon>environmental samples</taxon>
    </lineage>
</organism>
<accession>L7VZC9</accession>
<proteinExistence type="predicted"/>
<feature type="region of interest" description="Disordered" evidence="1">
    <location>
        <begin position="1"/>
        <end position="28"/>
    </location>
</feature>
<name>L7VZC9_9BACT</name>
<sequence length="50" mass="5527">MGRLKWCERGDSNPQPDRSGLDPKSSAYTSSATFARAGSEHWGGERSGRW</sequence>
<protein>
    <submittedName>
        <fullName evidence="2">Uncharacterized protein</fullName>
    </submittedName>
</protein>